<gene>
    <name evidence="1" type="ORF">Q8F55_004391</name>
</gene>
<accession>A0ABR3Q6T3</accession>
<dbReference type="EMBL" id="JBBXJM010000003">
    <property type="protein sequence ID" value="KAL1410383.1"/>
    <property type="molecule type" value="Genomic_DNA"/>
</dbReference>
<comment type="caution">
    <text evidence="1">The sequence shown here is derived from an EMBL/GenBank/DDBJ whole genome shotgun (WGS) entry which is preliminary data.</text>
</comment>
<protein>
    <submittedName>
        <fullName evidence="1">Uncharacterized protein</fullName>
    </submittedName>
</protein>
<evidence type="ECO:0000313" key="1">
    <source>
        <dbReference type="EMBL" id="KAL1410383.1"/>
    </source>
</evidence>
<evidence type="ECO:0000313" key="2">
    <source>
        <dbReference type="Proteomes" id="UP001565368"/>
    </source>
</evidence>
<keyword evidence="2" id="KW-1185">Reference proteome</keyword>
<dbReference type="GeneID" id="95985434"/>
<sequence>MHFSSSVAPTLTPLGVRLLSLSNRKLTDLEAPVGSREPGFALLRGVLVREAVRSAWASLEQGPTELTNWRAPTALGLDTLSEEDEEEDELENVEQRWLDDVLDDASDEDGVSVMAASEWAETYDVEYYDVNGFQAYTLDSAVTYGEETTSSDVTVVEVAAVDDDDEDDYDEVSSTTWLELSEPEKPQHVEDVATEQAENAPLQEVPAEVAAPAAQGYGDYFAYTPPCADDDICLQVSPPPLMRRSLSSCSTDSLEDEDDHCCRTPPLDASCESLDDLDDLSAGISKAFALEPAEYNPKQQQTRYLPAPFRKPFLIDDEDQEDRVEWGVGLAMA</sequence>
<organism evidence="1 2">
    <name type="scientific">Vanrija albida</name>
    <dbReference type="NCBI Taxonomy" id="181172"/>
    <lineage>
        <taxon>Eukaryota</taxon>
        <taxon>Fungi</taxon>
        <taxon>Dikarya</taxon>
        <taxon>Basidiomycota</taxon>
        <taxon>Agaricomycotina</taxon>
        <taxon>Tremellomycetes</taxon>
        <taxon>Trichosporonales</taxon>
        <taxon>Trichosporonaceae</taxon>
        <taxon>Vanrija</taxon>
    </lineage>
</organism>
<dbReference type="RefSeq" id="XP_069210327.1">
    <property type="nucleotide sequence ID" value="XM_069352909.1"/>
</dbReference>
<name>A0ABR3Q6T3_9TREE</name>
<dbReference type="Proteomes" id="UP001565368">
    <property type="component" value="Unassembled WGS sequence"/>
</dbReference>
<reference evidence="1 2" key="1">
    <citation type="submission" date="2023-08" db="EMBL/GenBank/DDBJ databases">
        <title>Annotated Genome Sequence of Vanrija albida AlHP1.</title>
        <authorList>
            <person name="Herzog R."/>
        </authorList>
    </citation>
    <scope>NUCLEOTIDE SEQUENCE [LARGE SCALE GENOMIC DNA]</scope>
    <source>
        <strain evidence="1 2">AlHP1</strain>
    </source>
</reference>
<proteinExistence type="predicted"/>